<evidence type="ECO:0000313" key="1">
    <source>
        <dbReference type="EMBL" id="SDL75302.1"/>
    </source>
</evidence>
<dbReference type="AlphaFoldDB" id="A0A1G9MM00"/>
<sequence>MNNRVRNKLIHFCRVGRGSISLPQLIYDADLGLNLEISHERSRLIDILNDISTKEHEQGRPLLSGMVKIKTKGGQGDQFYRMCENLGLGEWRELKGDADFIKEVRREARRFWRNEENYEKYFDL</sequence>
<protein>
    <submittedName>
        <fullName evidence="1">Uncharacterized protein</fullName>
    </submittedName>
</protein>
<evidence type="ECO:0000313" key="2">
    <source>
        <dbReference type="Proteomes" id="UP000198510"/>
    </source>
</evidence>
<dbReference type="OrthoDB" id="6402880at2"/>
<dbReference type="EMBL" id="FNFO01000008">
    <property type="protein sequence ID" value="SDL75302.1"/>
    <property type="molecule type" value="Genomic_DNA"/>
</dbReference>
<accession>A0A1G9MM00</accession>
<name>A0A1G9MM00_9BACT</name>
<dbReference type="Proteomes" id="UP000198510">
    <property type="component" value="Unassembled WGS sequence"/>
</dbReference>
<proteinExistence type="predicted"/>
<keyword evidence="2" id="KW-1185">Reference proteome</keyword>
<gene>
    <name evidence="1" type="ORF">SAMN05421823_10826</name>
</gene>
<reference evidence="1 2" key="1">
    <citation type="submission" date="2016-10" db="EMBL/GenBank/DDBJ databases">
        <authorList>
            <person name="de Groot N.N."/>
        </authorList>
    </citation>
    <scope>NUCLEOTIDE SEQUENCE [LARGE SCALE GENOMIC DNA]</scope>
    <source>
        <strain evidence="1 2">DSM 25186</strain>
    </source>
</reference>
<dbReference type="RefSeq" id="WP_089684807.1">
    <property type="nucleotide sequence ID" value="NZ_FNFO01000008.1"/>
</dbReference>
<dbReference type="STRING" id="1075417.SAMN05421823_10826"/>
<organism evidence="1 2">
    <name type="scientific">Catalinimonas alkaloidigena</name>
    <dbReference type="NCBI Taxonomy" id="1075417"/>
    <lineage>
        <taxon>Bacteria</taxon>
        <taxon>Pseudomonadati</taxon>
        <taxon>Bacteroidota</taxon>
        <taxon>Cytophagia</taxon>
        <taxon>Cytophagales</taxon>
        <taxon>Catalimonadaceae</taxon>
        <taxon>Catalinimonas</taxon>
    </lineage>
</organism>